<dbReference type="Pfam" id="PF00078">
    <property type="entry name" value="RVT_1"/>
    <property type="match status" value="1"/>
</dbReference>
<comment type="caution">
    <text evidence="8">The sequence shown here is derived from an EMBL/GenBank/DDBJ whole genome shotgun (WGS) entry which is preliminary data.</text>
</comment>
<dbReference type="GO" id="GO:0003676">
    <property type="term" value="F:nucleic acid binding"/>
    <property type="evidence" value="ECO:0007669"/>
    <property type="project" value="InterPro"/>
</dbReference>
<dbReference type="FunFam" id="3.10.10.10:FF:000003">
    <property type="entry name" value="Retrovirus-related Pol polyprotein from transposon 297-like Protein"/>
    <property type="match status" value="1"/>
</dbReference>
<keyword evidence="5" id="KW-0378">Hydrolase</keyword>
<evidence type="ECO:0000256" key="6">
    <source>
        <dbReference type="ARBA" id="ARBA00022918"/>
    </source>
</evidence>
<keyword evidence="2" id="KW-0548">Nucleotidyltransferase</keyword>
<dbReference type="InterPro" id="IPR036397">
    <property type="entry name" value="RNaseH_sf"/>
</dbReference>
<dbReference type="InterPro" id="IPR050951">
    <property type="entry name" value="Retrovirus_Pol_polyprotein"/>
</dbReference>
<dbReference type="GO" id="GO:0003964">
    <property type="term" value="F:RNA-directed DNA polymerase activity"/>
    <property type="evidence" value="ECO:0007669"/>
    <property type="project" value="UniProtKB-KW"/>
</dbReference>
<keyword evidence="4" id="KW-0255">Endonuclease</keyword>
<evidence type="ECO:0000256" key="4">
    <source>
        <dbReference type="ARBA" id="ARBA00022759"/>
    </source>
</evidence>
<dbReference type="Pfam" id="PF14893">
    <property type="entry name" value="PNMA"/>
    <property type="match status" value="1"/>
</dbReference>
<evidence type="ECO:0000313" key="9">
    <source>
        <dbReference type="Proteomes" id="UP001152795"/>
    </source>
</evidence>
<dbReference type="FunFam" id="1.10.340.70:FF:000003">
    <property type="entry name" value="Protein CBG25708"/>
    <property type="match status" value="1"/>
</dbReference>
<evidence type="ECO:0000256" key="3">
    <source>
        <dbReference type="ARBA" id="ARBA00022722"/>
    </source>
</evidence>
<dbReference type="Pfam" id="PF00665">
    <property type="entry name" value="rve"/>
    <property type="match status" value="1"/>
</dbReference>
<accession>A0A7D9DDP2</accession>
<dbReference type="EMBL" id="CACRXK020000491">
    <property type="protein sequence ID" value="CAB3982349.1"/>
    <property type="molecule type" value="Genomic_DNA"/>
</dbReference>
<gene>
    <name evidence="8" type="ORF">PACLA_8A044557</name>
</gene>
<name>A0A7D9DDP2_PARCT</name>
<dbReference type="InterPro" id="IPR043128">
    <property type="entry name" value="Rev_trsase/Diguanyl_cyclase"/>
</dbReference>
<dbReference type="InterPro" id="IPR041588">
    <property type="entry name" value="Integrase_H2C2"/>
</dbReference>
<evidence type="ECO:0000313" key="8">
    <source>
        <dbReference type="EMBL" id="CAB3982349.1"/>
    </source>
</evidence>
<feature type="compositionally biased region" description="Basic and acidic residues" evidence="7">
    <location>
        <begin position="1299"/>
        <end position="1321"/>
    </location>
</feature>
<dbReference type="Proteomes" id="UP001152795">
    <property type="component" value="Unassembled WGS sequence"/>
</dbReference>
<dbReference type="Pfam" id="PF17917">
    <property type="entry name" value="RT_RNaseH"/>
    <property type="match status" value="1"/>
</dbReference>
<dbReference type="CDD" id="cd09274">
    <property type="entry name" value="RNase_HI_RT_Ty3"/>
    <property type="match status" value="1"/>
</dbReference>
<dbReference type="Gene3D" id="3.30.70.270">
    <property type="match status" value="2"/>
</dbReference>
<dbReference type="SUPFAM" id="SSF53098">
    <property type="entry name" value="Ribonuclease H-like"/>
    <property type="match status" value="1"/>
</dbReference>
<feature type="compositionally biased region" description="Polar residues" evidence="7">
    <location>
        <begin position="1277"/>
        <end position="1290"/>
    </location>
</feature>
<protein>
    <submittedName>
        <fullName evidence="8">Uncharacterized protein K02A2.6-like</fullName>
    </submittedName>
</protein>
<dbReference type="Gene3D" id="3.30.420.10">
    <property type="entry name" value="Ribonuclease H-like superfamily/Ribonuclease H"/>
    <property type="match status" value="1"/>
</dbReference>
<proteinExistence type="predicted"/>
<dbReference type="OrthoDB" id="10055277at2759"/>
<evidence type="ECO:0000256" key="2">
    <source>
        <dbReference type="ARBA" id="ARBA00022695"/>
    </source>
</evidence>
<dbReference type="PANTHER" id="PTHR37984">
    <property type="entry name" value="PROTEIN CBG26694"/>
    <property type="match status" value="1"/>
</dbReference>
<dbReference type="CDD" id="cd01647">
    <property type="entry name" value="RT_LTR"/>
    <property type="match status" value="1"/>
</dbReference>
<dbReference type="Gene3D" id="3.10.10.10">
    <property type="entry name" value="HIV Type 1 Reverse Transcriptase, subunit A, domain 1"/>
    <property type="match status" value="1"/>
</dbReference>
<feature type="region of interest" description="Disordered" evidence="7">
    <location>
        <begin position="1207"/>
        <end position="1238"/>
    </location>
</feature>
<sequence length="1339" mass="153219">MAKAIPDFEPFIVYGNDTSSSSIATRWKKWLQRFNNLMVAMDISAKKRKRALLIHLAGSQVYDIFDTFTAEQKGSEDDFDTAVKSLTTYFEPKKNTEYEIYKFRQASQRHDEKLDSYHPRLRHLASTCEFADMDREIKTQIVQTCTSQQLRRKALRTEMTLQQLLDQGRAYELSHQQAQEMENNNTESVNQMKTAATRNYFSKNFNSQRQGPRQESTKLCYFCSKPYPHPGVCPAKGKTCRLCGKLNHFAVACRLSPQKQQHRHHESDKRQTVKYVNEEIASDNTSEHSESDEYTFMVQDTDENTKHPMVNLRIQNLAKVKFIIDTGATVNLLEEKDFEALKPEITLQHSSINIYPYKSDKPLRVLGKFTATVESRKRIDAAEFFVVSNNGRLGGSLLSYNTAKHLGLIAITNAVDTAKNTTVSCNVAIPEELFNGVGKLKDHKVKLHIDESIPPVAQTHRRIPFHLRKQVEKKLEEMEKDDIIEKTEGPTPWVSPIVVVPKPKSPNDVRICVDMRAVNKAIQRERHITPTIDDVIADLNDAKVFSKLVLNQGYHQLELSEESRYITTFSTHVGLRRYKRLNFGVTSAAEIFQNTIRETLEGLNGCINISDDILVYGSNQKEHDNNLKSVLERLQSRNLTLNKLKCEFNKTSVEYFGYVFSSQGISPDPRKVEAIRNSQPPSNPNEVRSFLGMVNFCARFIPNLATLAKPLRDLTKQHVKWKWTSTEQHAMDSIKSVLTSETTMAYYNPSHKIEVLVDASPVGLGAILVQYPTTRDHSASPRIVSYASRVLTPVETRYSQIEREALAIVWSCHKFHLYLYGTQFSVITDHKPLERLFNDPQSKPPARIERWLLKVQPYRFNVQYQPGSDNPADFMSRHPLPSSPTSHEERCAEEYVNFVSMHAVPKALTLEEIKEATKADTTVQAVIQAIQTKQWHNAKLQPRVDRKSVECFFHIQNELSVNSDQSLLLRGTRIVIPSKLQNHVIDLAHEGHQGISRTKQLLREKVWFPTIDKQVEEKVSCCLACQVTTNTSNIEPLRMPEASKNPWESVSLDFCGPFPSGEYLLVLIDDYSRYPEVDIIRTIAHTTVIPCLDKIFATHGIPRTVKSDNGAPFNSTEFKQFANYLGFQHQRITPYWPQANGEAERFMRTLKKTARTAKVEGRSWKQTLFTFLRNYRATPHSVTHQAPATLLFNRAINVKLPQSQTVAPADPNHQQALDASCKSRQKNKVHFDERNKAKSSEFKVGDAVLLRNSKKGKLQTPYEHQKYQIVKKKGSMITASNDNRQVTRNSSHFKKFKEKKGETDNPADKEEQPSKQNTNERPKRKTKPPAYFGYKQSDK</sequence>
<feature type="compositionally biased region" description="Basic and acidic residues" evidence="7">
    <location>
        <begin position="1229"/>
        <end position="1238"/>
    </location>
</feature>
<dbReference type="Gene3D" id="1.10.340.70">
    <property type="match status" value="1"/>
</dbReference>
<feature type="compositionally biased region" description="Polar residues" evidence="7">
    <location>
        <begin position="1207"/>
        <end position="1217"/>
    </location>
</feature>
<reference evidence="8" key="1">
    <citation type="submission" date="2020-04" db="EMBL/GenBank/DDBJ databases">
        <authorList>
            <person name="Alioto T."/>
            <person name="Alioto T."/>
            <person name="Gomez Garrido J."/>
        </authorList>
    </citation>
    <scope>NUCLEOTIDE SEQUENCE</scope>
    <source>
        <strain evidence="8">A484AB</strain>
    </source>
</reference>
<dbReference type="InterPro" id="IPR012337">
    <property type="entry name" value="RNaseH-like_sf"/>
</dbReference>
<keyword evidence="3" id="KW-0540">Nuclease</keyword>
<keyword evidence="6" id="KW-0695">RNA-directed DNA polymerase</keyword>
<dbReference type="GO" id="GO:0016787">
    <property type="term" value="F:hydrolase activity"/>
    <property type="evidence" value="ECO:0007669"/>
    <property type="project" value="UniProtKB-KW"/>
</dbReference>
<dbReference type="PROSITE" id="PS50994">
    <property type="entry name" value="INTEGRASE"/>
    <property type="match status" value="1"/>
</dbReference>
<dbReference type="Pfam" id="PF17921">
    <property type="entry name" value="Integrase_H2C2"/>
    <property type="match status" value="1"/>
</dbReference>
<organism evidence="8 9">
    <name type="scientific">Paramuricea clavata</name>
    <name type="common">Red gorgonian</name>
    <name type="synonym">Violescent sea-whip</name>
    <dbReference type="NCBI Taxonomy" id="317549"/>
    <lineage>
        <taxon>Eukaryota</taxon>
        <taxon>Metazoa</taxon>
        <taxon>Cnidaria</taxon>
        <taxon>Anthozoa</taxon>
        <taxon>Octocorallia</taxon>
        <taxon>Malacalcyonacea</taxon>
        <taxon>Plexauridae</taxon>
        <taxon>Paramuricea</taxon>
    </lineage>
</organism>
<dbReference type="PROSITE" id="PS50878">
    <property type="entry name" value="RT_POL"/>
    <property type="match status" value="1"/>
</dbReference>
<dbReference type="FunFam" id="3.30.420.10:FF:000063">
    <property type="entry name" value="Retrovirus-related Pol polyprotein from transposon 297-like Protein"/>
    <property type="match status" value="1"/>
</dbReference>
<feature type="region of interest" description="Disordered" evidence="7">
    <location>
        <begin position="1273"/>
        <end position="1339"/>
    </location>
</feature>
<dbReference type="InterPro" id="IPR043502">
    <property type="entry name" value="DNA/RNA_pol_sf"/>
</dbReference>
<dbReference type="GO" id="GO:0015074">
    <property type="term" value="P:DNA integration"/>
    <property type="evidence" value="ECO:0007669"/>
    <property type="project" value="InterPro"/>
</dbReference>
<keyword evidence="1" id="KW-0808">Transferase</keyword>
<evidence type="ECO:0000256" key="1">
    <source>
        <dbReference type="ARBA" id="ARBA00022679"/>
    </source>
</evidence>
<dbReference type="PANTHER" id="PTHR37984:SF11">
    <property type="entry name" value="INTEGRASE CATALYTIC DOMAIN-CONTAINING PROTEIN"/>
    <property type="match status" value="1"/>
</dbReference>
<dbReference type="InterPro" id="IPR000477">
    <property type="entry name" value="RT_dom"/>
</dbReference>
<dbReference type="InterPro" id="IPR041373">
    <property type="entry name" value="RT_RNaseH"/>
</dbReference>
<evidence type="ECO:0000256" key="5">
    <source>
        <dbReference type="ARBA" id="ARBA00022801"/>
    </source>
</evidence>
<dbReference type="InterPro" id="IPR048270">
    <property type="entry name" value="PNMA_C"/>
</dbReference>
<keyword evidence="9" id="KW-1185">Reference proteome</keyword>
<dbReference type="FunFam" id="3.30.70.270:FF:000026">
    <property type="entry name" value="Transposon Ty3-G Gag-Pol polyprotein"/>
    <property type="match status" value="1"/>
</dbReference>
<evidence type="ECO:0000256" key="7">
    <source>
        <dbReference type="SAM" id="MobiDB-lite"/>
    </source>
</evidence>
<dbReference type="SUPFAM" id="SSF56672">
    <property type="entry name" value="DNA/RNA polymerases"/>
    <property type="match status" value="1"/>
</dbReference>
<dbReference type="InterPro" id="IPR001584">
    <property type="entry name" value="Integrase_cat-core"/>
</dbReference>
<dbReference type="GO" id="GO:0004519">
    <property type="term" value="F:endonuclease activity"/>
    <property type="evidence" value="ECO:0007669"/>
    <property type="project" value="UniProtKB-KW"/>
</dbReference>